<dbReference type="GO" id="GO:0000175">
    <property type="term" value="F:3'-5'-RNA exonuclease activity"/>
    <property type="evidence" value="ECO:0007669"/>
    <property type="project" value="TreeGrafter"/>
</dbReference>
<keyword evidence="2 8" id="KW-0963">Cytoplasm</keyword>
<dbReference type="InterPro" id="IPR004087">
    <property type="entry name" value="KH_dom"/>
</dbReference>
<dbReference type="Pfam" id="PF01138">
    <property type="entry name" value="RNase_PH"/>
    <property type="match status" value="2"/>
</dbReference>
<reference evidence="10 11" key="1">
    <citation type="submission" date="2016-11" db="EMBL/GenBank/DDBJ databases">
        <authorList>
            <person name="Hagglund E."/>
            <person name="Bystrom M."/>
            <person name="Naslund J."/>
            <person name="Stenberg P."/>
            <person name="Sjodin A."/>
        </authorList>
    </citation>
    <scope>NUCLEOTIDE SEQUENCE [LARGE SCALE GENOMIC DNA]</scope>
    <source>
        <strain evidence="10 11">CCUG 58020</strain>
    </source>
</reference>
<dbReference type="CDD" id="cd02393">
    <property type="entry name" value="KH-I_PNPase"/>
    <property type="match status" value="1"/>
</dbReference>
<dbReference type="SMART" id="SM00316">
    <property type="entry name" value="S1"/>
    <property type="match status" value="1"/>
</dbReference>
<feature type="binding site" evidence="8">
    <location>
        <position position="495"/>
    </location>
    <ligand>
        <name>Mg(2+)</name>
        <dbReference type="ChEBI" id="CHEBI:18420"/>
    </ligand>
</feature>
<dbReference type="SUPFAM" id="SSF50249">
    <property type="entry name" value="Nucleic acid-binding proteins"/>
    <property type="match status" value="1"/>
</dbReference>
<gene>
    <name evidence="8" type="primary">pnp</name>
    <name evidence="10" type="ORF">FSC454_02720</name>
</gene>
<dbReference type="FunFam" id="3.30.230.70:FF:000001">
    <property type="entry name" value="Polyribonucleotide nucleotidyltransferase"/>
    <property type="match status" value="1"/>
</dbReference>
<keyword evidence="4 8" id="KW-0548">Nucleotidyltransferase</keyword>
<dbReference type="Gene3D" id="3.30.1370.10">
    <property type="entry name" value="K Homology domain, type 1"/>
    <property type="match status" value="1"/>
</dbReference>
<dbReference type="InterPro" id="IPR036456">
    <property type="entry name" value="PNPase_PH_RNA-bd_sf"/>
</dbReference>
<evidence type="ECO:0000256" key="7">
    <source>
        <dbReference type="ARBA" id="ARBA00022884"/>
    </source>
</evidence>
<organism evidence="10 11">
    <name type="scientific">Francisella hispaniensis FSC454</name>
    <dbReference type="NCBI Taxonomy" id="1088883"/>
    <lineage>
        <taxon>Bacteria</taxon>
        <taxon>Pseudomonadati</taxon>
        <taxon>Pseudomonadota</taxon>
        <taxon>Gammaproteobacteria</taxon>
        <taxon>Thiotrichales</taxon>
        <taxon>Francisellaceae</taxon>
        <taxon>Francisella</taxon>
    </lineage>
</organism>
<dbReference type="AlphaFoldDB" id="A0AAC9NNQ7"/>
<proteinExistence type="inferred from homology"/>
<dbReference type="PROSITE" id="PS50084">
    <property type="entry name" value="KH_TYPE_1"/>
    <property type="match status" value="1"/>
</dbReference>
<dbReference type="GO" id="GO:0003723">
    <property type="term" value="F:RNA binding"/>
    <property type="evidence" value="ECO:0007669"/>
    <property type="project" value="UniProtKB-UniRule"/>
</dbReference>
<evidence type="ECO:0000313" key="10">
    <source>
        <dbReference type="EMBL" id="APD50128.1"/>
    </source>
</evidence>
<feature type="domain" description="S1 motif" evidence="9">
    <location>
        <begin position="625"/>
        <end position="691"/>
    </location>
</feature>
<comment type="catalytic activity">
    <reaction evidence="8">
        <text>RNA(n+1) + phosphate = RNA(n) + a ribonucleoside 5'-diphosphate</text>
        <dbReference type="Rhea" id="RHEA:22096"/>
        <dbReference type="Rhea" id="RHEA-COMP:14527"/>
        <dbReference type="Rhea" id="RHEA-COMP:17342"/>
        <dbReference type="ChEBI" id="CHEBI:43474"/>
        <dbReference type="ChEBI" id="CHEBI:57930"/>
        <dbReference type="ChEBI" id="CHEBI:140395"/>
        <dbReference type="EC" id="2.7.7.8"/>
    </reaction>
</comment>
<comment type="similarity">
    <text evidence="1 8">Belongs to the polyribonucleotide nucleotidyltransferase family.</text>
</comment>
<dbReference type="InterPro" id="IPR001247">
    <property type="entry name" value="ExoRNase_PH_dom1"/>
</dbReference>
<dbReference type="InterPro" id="IPR012340">
    <property type="entry name" value="NA-bd_OB-fold"/>
</dbReference>
<dbReference type="GO" id="GO:0000287">
    <property type="term" value="F:magnesium ion binding"/>
    <property type="evidence" value="ECO:0007669"/>
    <property type="project" value="UniProtKB-UniRule"/>
</dbReference>
<dbReference type="Gene3D" id="3.30.230.70">
    <property type="entry name" value="GHMP Kinase, N-terminal domain"/>
    <property type="match status" value="2"/>
</dbReference>
<dbReference type="PROSITE" id="PS50126">
    <property type="entry name" value="S1"/>
    <property type="match status" value="1"/>
</dbReference>
<dbReference type="GO" id="GO:0006402">
    <property type="term" value="P:mRNA catabolic process"/>
    <property type="evidence" value="ECO:0007669"/>
    <property type="project" value="UniProtKB-UniRule"/>
</dbReference>
<dbReference type="GO" id="GO:0006396">
    <property type="term" value="P:RNA processing"/>
    <property type="evidence" value="ECO:0007669"/>
    <property type="project" value="InterPro"/>
</dbReference>
<evidence type="ECO:0000256" key="1">
    <source>
        <dbReference type="ARBA" id="ARBA00007404"/>
    </source>
</evidence>
<dbReference type="GO" id="GO:0005829">
    <property type="term" value="C:cytosol"/>
    <property type="evidence" value="ECO:0007669"/>
    <property type="project" value="TreeGrafter"/>
</dbReference>
<dbReference type="CDD" id="cd11364">
    <property type="entry name" value="RNase_PH_PNPase_2"/>
    <property type="match status" value="1"/>
</dbReference>
<dbReference type="SUPFAM" id="SSF54211">
    <property type="entry name" value="Ribosomal protein S5 domain 2-like"/>
    <property type="match status" value="2"/>
</dbReference>
<dbReference type="NCBIfam" id="NF008805">
    <property type="entry name" value="PRK11824.1"/>
    <property type="match status" value="1"/>
</dbReference>
<dbReference type="InterPro" id="IPR015847">
    <property type="entry name" value="ExoRNase_PH_dom2"/>
</dbReference>
<protein>
    <recommendedName>
        <fullName evidence="8">Polyribonucleotide nucleotidyltransferase</fullName>
        <ecNumber evidence="8">2.7.7.8</ecNumber>
    </recommendedName>
    <alternativeName>
        <fullName evidence="8">Polynucleotide phosphorylase</fullName>
        <shortName evidence="8">PNPase</shortName>
    </alternativeName>
</protein>
<comment type="subcellular location">
    <subcellularLocation>
        <location evidence="8">Cytoplasm</location>
    </subcellularLocation>
</comment>
<evidence type="ECO:0000256" key="4">
    <source>
        <dbReference type="ARBA" id="ARBA00022695"/>
    </source>
</evidence>
<dbReference type="Pfam" id="PF00013">
    <property type="entry name" value="KH_1"/>
    <property type="match status" value="1"/>
</dbReference>
<dbReference type="KEGG" id="fhi:FSC454_02720"/>
<dbReference type="EC" id="2.7.7.8" evidence="8"/>
<comment type="subunit">
    <text evidence="8">Component of the RNA degradosome, which is a multiprotein complex involved in RNA processing and mRNA degradation.</text>
</comment>
<dbReference type="SUPFAM" id="SSF55666">
    <property type="entry name" value="Ribonuclease PH domain 2-like"/>
    <property type="match status" value="2"/>
</dbReference>
<keyword evidence="6 8" id="KW-0460">Magnesium</keyword>
<name>A0AAC9NNQ7_9GAMM</name>
<comment type="function">
    <text evidence="8">Involved in mRNA degradation. Catalyzes the phosphorolysis of single-stranded polyribonucleotides processively in the 3'- to 5'-direction.</text>
</comment>
<dbReference type="Pfam" id="PF00575">
    <property type="entry name" value="S1"/>
    <property type="match status" value="1"/>
</dbReference>
<dbReference type="InterPro" id="IPR004088">
    <property type="entry name" value="KH_dom_type_1"/>
</dbReference>
<dbReference type="InterPro" id="IPR027408">
    <property type="entry name" value="PNPase/RNase_PH_dom_sf"/>
</dbReference>
<dbReference type="SUPFAM" id="SSF54791">
    <property type="entry name" value="Eukaryotic type KH-domain (KH-domain type I)"/>
    <property type="match status" value="1"/>
</dbReference>
<dbReference type="Proteomes" id="UP000182459">
    <property type="component" value="Chromosome"/>
</dbReference>
<evidence type="ECO:0000259" key="9">
    <source>
        <dbReference type="PROSITE" id="PS50126"/>
    </source>
</evidence>
<evidence type="ECO:0000256" key="5">
    <source>
        <dbReference type="ARBA" id="ARBA00022723"/>
    </source>
</evidence>
<dbReference type="InterPro" id="IPR036345">
    <property type="entry name" value="ExoRNase_PH_dom2_sf"/>
</dbReference>
<keyword evidence="3 8" id="KW-0808">Transferase</keyword>
<feature type="binding site" evidence="8">
    <location>
        <position position="489"/>
    </location>
    <ligand>
        <name>Mg(2+)</name>
        <dbReference type="ChEBI" id="CHEBI:18420"/>
    </ligand>
</feature>
<dbReference type="SUPFAM" id="SSF46915">
    <property type="entry name" value="Polynucleotide phosphorylase/guanosine pentaphosphate synthase (PNPase/GPSI), domain 3"/>
    <property type="match status" value="1"/>
</dbReference>
<dbReference type="Pfam" id="PF03726">
    <property type="entry name" value="PNPase"/>
    <property type="match status" value="1"/>
</dbReference>
<dbReference type="GO" id="GO:0004654">
    <property type="term" value="F:polyribonucleotide nucleotidyltransferase activity"/>
    <property type="evidence" value="ECO:0007669"/>
    <property type="project" value="UniProtKB-UniRule"/>
</dbReference>
<dbReference type="PANTHER" id="PTHR11252">
    <property type="entry name" value="POLYRIBONUCLEOTIDE NUCLEOTIDYLTRANSFERASE"/>
    <property type="match status" value="1"/>
</dbReference>
<dbReference type="FunFam" id="3.30.230.70:FF:000002">
    <property type="entry name" value="Polyribonucleotide nucleotidyltransferase"/>
    <property type="match status" value="1"/>
</dbReference>
<dbReference type="SMART" id="SM00322">
    <property type="entry name" value="KH"/>
    <property type="match status" value="1"/>
</dbReference>
<accession>A0AAC9NNQ7</accession>
<dbReference type="HAMAP" id="MF_01595">
    <property type="entry name" value="PNPase"/>
    <property type="match status" value="1"/>
</dbReference>
<dbReference type="FunFam" id="3.30.1370.10:FF:000001">
    <property type="entry name" value="Polyribonucleotide nucleotidyltransferase"/>
    <property type="match status" value="1"/>
</dbReference>
<dbReference type="InterPro" id="IPR012162">
    <property type="entry name" value="PNPase"/>
</dbReference>
<evidence type="ECO:0000313" key="11">
    <source>
        <dbReference type="Proteomes" id="UP000182459"/>
    </source>
</evidence>
<sequence length="694" mass="75452">MKIFREVFELGNKEIVLETGGMARQADGSVTVSCGNNVVLVTTVVKKSVADGADFFPLSVHYLEKTYAAGKIPGGFLRREGRPSEEQILISRLIDRSIRPSFPDGFFNEIQIVATVLSYDGAFSPDILALIGASASLAISGAPYDDVVAGVRVGYTSGKYILNPNKQDLKDSDLDLVVSGTDDAILMVESEANSLPESVMLGGILYAHKHLKTIINSINRLAKVASKPRIEYSIYQINKFLKSQIKSQFFGEIKNAYTIASKQERNLKLNVIRKNVLEYIFSSDVDGNEYTEKEILEAFHDIEKDLVRSNILEGKPRIDGRCTETIRPINVKIGVLPGVHGSALFTRGETQALVVTTLGSDRDAQLVESLDGIEKCRYMLHYNFPPYSVGECGMVGMAPKRREIGHANLAKRATQAVFPNEEAYPYVVRVVSEILESNGSSSMATVCGSSLSMMDAGVPIAEPVAGIAMGLIKDGAKYAVLSDILGDEDHLGDMDFKVAGTRYGVTALQMDIKIKGISREILEQALEQARVGRLHILGIMNEVIKEHKEAVSDVAPQIHVMNINPAKIKDVVGRGGATVKGIIEKTGAQIDTSDSGEVKVFAKDKKSMDMAVAMIEEIVAEVEEGQVYKGKIVKLLDSGAFVNLLGSQDGYLPFSEIEQAGMKTNSLVEGQGLEVLVQNIDRGGRVKLSLLVAR</sequence>
<dbReference type="InterPro" id="IPR015848">
    <property type="entry name" value="PNPase_PH_RNA-bd_bac/org-type"/>
</dbReference>
<evidence type="ECO:0000256" key="3">
    <source>
        <dbReference type="ARBA" id="ARBA00022679"/>
    </source>
</evidence>
<dbReference type="EMBL" id="CP018093">
    <property type="protein sequence ID" value="APD50128.1"/>
    <property type="molecule type" value="Genomic_DNA"/>
</dbReference>
<evidence type="ECO:0000256" key="2">
    <source>
        <dbReference type="ARBA" id="ARBA00022490"/>
    </source>
</evidence>
<keyword evidence="11" id="KW-1185">Reference proteome</keyword>
<dbReference type="InterPro" id="IPR036612">
    <property type="entry name" value="KH_dom_type_1_sf"/>
</dbReference>
<dbReference type="PANTHER" id="PTHR11252:SF0">
    <property type="entry name" value="POLYRIBONUCLEOTIDE NUCLEOTIDYLTRANSFERASE 1, MITOCHONDRIAL"/>
    <property type="match status" value="1"/>
</dbReference>
<dbReference type="Gene3D" id="2.40.50.140">
    <property type="entry name" value="Nucleic acid-binding proteins"/>
    <property type="match status" value="1"/>
</dbReference>
<evidence type="ECO:0000256" key="8">
    <source>
        <dbReference type="HAMAP-Rule" id="MF_01595"/>
    </source>
</evidence>
<dbReference type="NCBIfam" id="TIGR03591">
    <property type="entry name" value="polynuc_phos"/>
    <property type="match status" value="1"/>
</dbReference>
<dbReference type="Pfam" id="PF03725">
    <property type="entry name" value="RNase_PH_C"/>
    <property type="match status" value="2"/>
</dbReference>
<evidence type="ECO:0000256" key="6">
    <source>
        <dbReference type="ARBA" id="ARBA00022842"/>
    </source>
</evidence>
<comment type="cofactor">
    <cofactor evidence="8">
        <name>Mg(2+)</name>
        <dbReference type="ChEBI" id="CHEBI:18420"/>
    </cofactor>
</comment>
<keyword evidence="7 8" id="KW-0694">RNA-binding</keyword>
<keyword evidence="5 8" id="KW-0479">Metal-binding</keyword>
<dbReference type="PIRSF" id="PIRSF005499">
    <property type="entry name" value="PNPase"/>
    <property type="match status" value="1"/>
</dbReference>
<dbReference type="InterPro" id="IPR003029">
    <property type="entry name" value="S1_domain"/>
</dbReference>
<dbReference type="RefSeq" id="WP_071794766.1">
    <property type="nucleotide sequence ID" value="NZ_CP018093.1"/>
</dbReference>
<dbReference type="InterPro" id="IPR020568">
    <property type="entry name" value="Ribosomal_Su5_D2-typ_SF"/>
</dbReference>